<feature type="compositionally biased region" description="Polar residues" evidence="1">
    <location>
        <begin position="34"/>
        <end position="43"/>
    </location>
</feature>
<organism evidence="2 3">
    <name type="scientific">Actinomadura darangshiensis</name>
    <dbReference type="NCBI Taxonomy" id="705336"/>
    <lineage>
        <taxon>Bacteria</taxon>
        <taxon>Bacillati</taxon>
        <taxon>Actinomycetota</taxon>
        <taxon>Actinomycetes</taxon>
        <taxon>Streptosporangiales</taxon>
        <taxon>Thermomonosporaceae</taxon>
        <taxon>Actinomadura</taxon>
    </lineage>
</organism>
<reference evidence="2 3" key="1">
    <citation type="submission" date="2019-03" db="EMBL/GenBank/DDBJ databases">
        <title>Draft genome sequences of novel Actinobacteria.</title>
        <authorList>
            <person name="Sahin N."/>
            <person name="Ay H."/>
            <person name="Saygin H."/>
        </authorList>
    </citation>
    <scope>NUCLEOTIDE SEQUENCE [LARGE SCALE GENOMIC DNA]</scope>
    <source>
        <strain evidence="2 3">DSM 45941</strain>
    </source>
</reference>
<feature type="compositionally biased region" description="Basic residues" evidence="1">
    <location>
        <begin position="20"/>
        <end position="30"/>
    </location>
</feature>
<dbReference type="OrthoDB" id="4549048at2"/>
<accession>A0A4R5AC97</accession>
<dbReference type="EMBL" id="SMKY01000269">
    <property type="protein sequence ID" value="TDD68414.1"/>
    <property type="molecule type" value="Genomic_DNA"/>
</dbReference>
<evidence type="ECO:0000313" key="3">
    <source>
        <dbReference type="Proteomes" id="UP000295578"/>
    </source>
</evidence>
<name>A0A4R5AC97_9ACTN</name>
<evidence type="ECO:0000313" key="2">
    <source>
        <dbReference type="EMBL" id="TDD68414.1"/>
    </source>
</evidence>
<evidence type="ECO:0008006" key="4">
    <source>
        <dbReference type="Google" id="ProtNLM"/>
    </source>
</evidence>
<dbReference type="SUPFAM" id="SSF52540">
    <property type="entry name" value="P-loop containing nucleoside triphosphate hydrolases"/>
    <property type="match status" value="1"/>
</dbReference>
<dbReference type="AlphaFoldDB" id="A0A4R5AC97"/>
<dbReference type="Gene3D" id="3.40.50.300">
    <property type="entry name" value="P-loop containing nucleotide triphosphate hydrolases"/>
    <property type="match status" value="1"/>
</dbReference>
<protein>
    <recommendedName>
        <fullName evidence="4">Thymidylate kinase-like domain-containing protein</fullName>
    </recommendedName>
</protein>
<feature type="region of interest" description="Disordered" evidence="1">
    <location>
        <begin position="17"/>
        <end position="43"/>
    </location>
</feature>
<sequence>MVTMKAVRCLSDRRVAVRSGVHRHRSRRAAGQRPNRTTPTTESRVPGRFLVLEGPDGIGKTTLAELLATCSYDQVAAAQPNAVHSSTSPIRPHRAQAPAASDARQFVFVSRRQISATSAYAATLMQQLATMLWHSGDAPDLSDAFWVGLQASWFTAHGETVLAPLLDAGHDVIVDGWIYKFCSKLLLQGYTQPILDVIFQRIRVPDTVVLLSADPAALYDRGRQFRPAELGMHAGYGELNRETFVDYQRAGLEHMRAYADRYQWPVLALSPTATPAESAAQVRQVITALDDSPPDHPAAQTEI</sequence>
<dbReference type="RefSeq" id="WP_132203110.1">
    <property type="nucleotide sequence ID" value="NZ_SMKY01000269.1"/>
</dbReference>
<proteinExistence type="predicted"/>
<evidence type="ECO:0000256" key="1">
    <source>
        <dbReference type="SAM" id="MobiDB-lite"/>
    </source>
</evidence>
<gene>
    <name evidence="2" type="ORF">E1293_36975</name>
</gene>
<keyword evidence="3" id="KW-1185">Reference proteome</keyword>
<dbReference type="Proteomes" id="UP000295578">
    <property type="component" value="Unassembled WGS sequence"/>
</dbReference>
<comment type="caution">
    <text evidence="2">The sequence shown here is derived from an EMBL/GenBank/DDBJ whole genome shotgun (WGS) entry which is preliminary data.</text>
</comment>
<dbReference type="InterPro" id="IPR027417">
    <property type="entry name" value="P-loop_NTPase"/>
</dbReference>